<gene>
    <name evidence="2" type="ORF">GF339_09230</name>
</gene>
<dbReference type="CDD" id="cd00130">
    <property type="entry name" value="PAS"/>
    <property type="match status" value="1"/>
</dbReference>
<accession>A0A9D5JV64</accession>
<dbReference type="NCBIfam" id="TIGR00229">
    <property type="entry name" value="sensory_box"/>
    <property type="match status" value="1"/>
</dbReference>
<name>A0A9D5JV64_9BACT</name>
<feature type="domain" description="PAS" evidence="1">
    <location>
        <begin position="30"/>
        <end position="84"/>
    </location>
</feature>
<dbReference type="Gene3D" id="3.30.450.20">
    <property type="entry name" value="PAS domain"/>
    <property type="match status" value="1"/>
</dbReference>
<dbReference type="Proteomes" id="UP000649604">
    <property type="component" value="Unassembled WGS sequence"/>
</dbReference>
<evidence type="ECO:0000313" key="2">
    <source>
        <dbReference type="EMBL" id="MBD3324755.1"/>
    </source>
</evidence>
<evidence type="ECO:0000259" key="1">
    <source>
        <dbReference type="PROSITE" id="PS50112"/>
    </source>
</evidence>
<evidence type="ECO:0000313" key="3">
    <source>
        <dbReference type="Proteomes" id="UP000649604"/>
    </source>
</evidence>
<dbReference type="SMART" id="SM00091">
    <property type="entry name" value="PAS"/>
    <property type="match status" value="1"/>
</dbReference>
<dbReference type="SUPFAM" id="SSF55785">
    <property type="entry name" value="PYP-like sensor domain (PAS domain)"/>
    <property type="match status" value="1"/>
</dbReference>
<dbReference type="InterPro" id="IPR013767">
    <property type="entry name" value="PAS_fold"/>
</dbReference>
<dbReference type="GO" id="GO:0006355">
    <property type="term" value="P:regulation of DNA-templated transcription"/>
    <property type="evidence" value="ECO:0007669"/>
    <property type="project" value="InterPro"/>
</dbReference>
<dbReference type="Pfam" id="PF00989">
    <property type="entry name" value="PAS"/>
    <property type="match status" value="1"/>
</dbReference>
<comment type="caution">
    <text evidence="2">The sequence shown here is derived from an EMBL/GenBank/DDBJ whole genome shotgun (WGS) entry which is preliminary data.</text>
</comment>
<dbReference type="AlphaFoldDB" id="A0A9D5JV64"/>
<proteinExistence type="predicted"/>
<dbReference type="PROSITE" id="PS50112">
    <property type="entry name" value="PAS"/>
    <property type="match status" value="1"/>
</dbReference>
<dbReference type="InterPro" id="IPR000014">
    <property type="entry name" value="PAS"/>
</dbReference>
<sequence>MTRSRVRRHLVARSKSLENQDPIKYDSQETARHISAILEQTPNGVLLVDRETRIHYVNPSFRQMFQCADEQLLGQPAAQFVHSDCFERAIAGGGKLMVKESVPEHNVSYRVGLFPIEGEDLYCGIFIDISEEENAKQHYRELRAQTLERAQEVISRQMKTAQEIARLLGETTAETKVLLVKLMSLFEEESK</sequence>
<protein>
    <submittedName>
        <fullName evidence="2">PAS domain-containing protein</fullName>
    </submittedName>
</protein>
<dbReference type="EMBL" id="WJJP01000292">
    <property type="protein sequence ID" value="MBD3324755.1"/>
    <property type="molecule type" value="Genomic_DNA"/>
</dbReference>
<organism evidence="2 3">
    <name type="scientific">candidate division KSB3 bacterium</name>
    <dbReference type="NCBI Taxonomy" id="2044937"/>
    <lineage>
        <taxon>Bacteria</taxon>
        <taxon>candidate division KSB3</taxon>
    </lineage>
</organism>
<reference evidence="2" key="1">
    <citation type="submission" date="2019-11" db="EMBL/GenBank/DDBJ databases">
        <title>Microbial mats filling the niche in hypersaline microbial mats.</title>
        <authorList>
            <person name="Wong H.L."/>
            <person name="Macleod F.I."/>
            <person name="White R.A. III"/>
            <person name="Burns B.P."/>
        </authorList>
    </citation>
    <scope>NUCLEOTIDE SEQUENCE</scope>
    <source>
        <strain evidence="2">Rbin_158</strain>
    </source>
</reference>
<dbReference type="InterPro" id="IPR035965">
    <property type="entry name" value="PAS-like_dom_sf"/>
</dbReference>